<evidence type="ECO:0000313" key="2">
    <source>
        <dbReference type="EMBL" id="TVV72862.1"/>
    </source>
</evidence>
<evidence type="ECO:0008006" key="4">
    <source>
        <dbReference type="Google" id="ProtNLM"/>
    </source>
</evidence>
<name>A0A558R0L3_9SPHN</name>
<evidence type="ECO:0000313" key="3">
    <source>
        <dbReference type="Proteomes" id="UP000318681"/>
    </source>
</evidence>
<keyword evidence="3" id="KW-1185">Reference proteome</keyword>
<organism evidence="2 3">
    <name type="scientific">Alterirhizorhabdus solaris</name>
    <dbReference type="NCBI Taxonomy" id="2529389"/>
    <lineage>
        <taxon>Bacteria</taxon>
        <taxon>Pseudomonadati</taxon>
        <taxon>Pseudomonadota</taxon>
        <taxon>Alphaproteobacteria</taxon>
        <taxon>Sphingomonadales</taxon>
        <taxon>Rhizorhabdaceae</taxon>
        <taxon>Alterirhizorhabdus</taxon>
    </lineage>
</organism>
<evidence type="ECO:0000256" key="1">
    <source>
        <dbReference type="SAM" id="SignalP"/>
    </source>
</evidence>
<protein>
    <recommendedName>
        <fullName evidence="4">Pentapeptide MXKDX repeat protein</fullName>
    </recommendedName>
</protein>
<accession>A0A558R0L3</accession>
<comment type="caution">
    <text evidence="2">The sequence shown here is derived from an EMBL/GenBank/DDBJ whole genome shotgun (WGS) entry which is preliminary data.</text>
</comment>
<gene>
    <name evidence="2" type="ORF">FOY91_13315</name>
</gene>
<reference evidence="2 3" key="1">
    <citation type="submission" date="2019-07" db="EMBL/GenBank/DDBJ databases">
        <title>Sphingomonas solaris sp. nov., isolated from a solar panel from Boston, Massachusetts.</title>
        <authorList>
            <person name="Tanner K."/>
            <person name="Pascual J."/>
            <person name="Mancuso C."/>
            <person name="Pereto J."/>
            <person name="Khalil A."/>
            <person name="Vilanova C."/>
        </authorList>
    </citation>
    <scope>NUCLEOTIDE SEQUENCE [LARGE SCALE GENOMIC DNA]</scope>
    <source>
        <strain evidence="2 3">R4DWN</strain>
    </source>
</reference>
<proteinExistence type="predicted"/>
<keyword evidence="1" id="KW-0732">Signal</keyword>
<dbReference type="AlphaFoldDB" id="A0A558R0L3"/>
<dbReference type="Proteomes" id="UP000318681">
    <property type="component" value="Unassembled WGS sequence"/>
</dbReference>
<dbReference type="RefSeq" id="WP_145152754.1">
    <property type="nucleotide sequence ID" value="NZ_VNIM01000055.1"/>
</dbReference>
<feature type="signal peptide" evidence="1">
    <location>
        <begin position="1"/>
        <end position="24"/>
    </location>
</feature>
<sequence>MKTFGLIGGVFAGAMMLAAVPAGAQMNHDAMKGDAKAHDMTGHDMKAGHGAMISEADKTKMAGCNAMSHADAAKDARCAELMKMHPDMMHHMPAKKTM</sequence>
<dbReference type="EMBL" id="VNIM01000055">
    <property type="protein sequence ID" value="TVV72862.1"/>
    <property type="molecule type" value="Genomic_DNA"/>
</dbReference>
<feature type="chain" id="PRO_5021775662" description="Pentapeptide MXKDX repeat protein" evidence="1">
    <location>
        <begin position="25"/>
        <end position="98"/>
    </location>
</feature>